<reference evidence="1 2" key="1">
    <citation type="journal article" date="2013" name="Sci. Rep.">
        <title>Extraordinary expansion of a Sorangium cellulosum genome from an alkaline milieu.</title>
        <authorList>
            <person name="Han K."/>
            <person name="Li Z.F."/>
            <person name="Peng R."/>
            <person name="Zhu L.P."/>
            <person name="Zhou T."/>
            <person name="Wang L.G."/>
            <person name="Li S.G."/>
            <person name="Zhang X.B."/>
            <person name="Hu W."/>
            <person name="Wu Z.H."/>
            <person name="Qin N."/>
            <person name="Li Y.Z."/>
        </authorList>
    </citation>
    <scope>NUCLEOTIDE SEQUENCE [LARGE SCALE GENOMIC DNA]</scope>
    <source>
        <strain evidence="1 2">So0157-2</strain>
    </source>
</reference>
<accession>S4XSJ2</accession>
<protein>
    <submittedName>
        <fullName evidence="1">Uncharacterized protein</fullName>
    </submittedName>
</protein>
<organism evidence="1 2">
    <name type="scientific">Sorangium cellulosum So0157-2</name>
    <dbReference type="NCBI Taxonomy" id="1254432"/>
    <lineage>
        <taxon>Bacteria</taxon>
        <taxon>Pseudomonadati</taxon>
        <taxon>Myxococcota</taxon>
        <taxon>Polyangia</taxon>
        <taxon>Polyangiales</taxon>
        <taxon>Polyangiaceae</taxon>
        <taxon>Sorangium</taxon>
    </lineage>
</organism>
<dbReference type="STRING" id="1254432.SCE1572_17650"/>
<dbReference type="PATRIC" id="fig|1254432.3.peg.3996"/>
<dbReference type="EMBL" id="CP003969">
    <property type="protein sequence ID" value="AGP36157.1"/>
    <property type="molecule type" value="Genomic_DNA"/>
</dbReference>
<evidence type="ECO:0000313" key="2">
    <source>
        <dbReference type="Proteomes" id="UP000014803"/>
    </source>
</evidence>
<evidence type="ECO:0000313" key="1">
    <source>
        <dbReference type="EMBL" id="AGP36157.1"/>
    </source>
</evidence>
<dbReference type="RefSeq" id="WP_020735473.1">
    <property type="nucleotide sequence ID" value="NC_021658.1"/>
</dbReference>
<gene>
    <name evidence="1" type="ORF">SCE1572_17650</name>
</gene>
<dbReference type="KEGG" id="scu:SCE1572_17650"/>
<proteinExistence type="predicted"/>
<dbReference type="AlphaFoldDB" id="S4XSJ2"/>
<dbReference type="HOGENOM" id="CLU_2702874_0_0_7"/>
<dbReference type="Proteomes" id="UP000014803">
    <property type="component" value="Chromosome"/>
</dbReference>
<sequence length="73" mass="7091">MERLGLSEPLDGSACATRPPPVAPGTLCGGAARGACAACAGDGGLWCSALSLSGLFSPGACCSLPARSSLWPL</sequence>
<name>S4XSJ2_SORCE</name>